<dbReference type="InterPro" id="IPR045276">
    <property type="entry name" value="YbiO_bact"/>
</dbReference>
<organism evidence="12 13">
    <name type="scientific">Shackletoniella antarctica</name>
    <dbReference type="NCBI Taxonomy" id="268115"/>
    <lineage>
        <taxon>Bacteria</taxon>
        <taxon>Bacillati</taxon>
        <taxon>Cyanobacteriota</taxon>
        <taxon>Cyanophyceae</taxon>
        <taxon>Oculatellales</taxon>
        <taxon>Oculatellaceae</taxon>
        <taxon>Shackletoniella</taxon>
    </lineage>
</organism>
<evidence type="ECO:0000256" key="1">
    <source>
        <dbReference type="ARBA" id="ARBA00004651"/>
    </source>
</evidence>
<keyword evidence="4 8" id="KW-0812">Transmembrane</keyword>
<dbReference type="GO" id="GO:0005886">
    <property type="term" value="C:plasma membrane"/>
    <property type="evidence" value="ECO:0007669"/>
    <property type="project" value="UniProtKB-SubCell"/>
</dbReference>
<evidence type="ECO:0000259" key="10">
    <source>
        <dbReference type="Pfam" id="PF21082"/>
    </source>
</evidence>
<reference evidence="13" key="1">
    <citation type="submission" date="2018-04" db="EMBL/GenBank/DDBJ databases">
        <authorList>
            <person name="Cornet L."/>
        </authorList>
    </citation>
    <scope>NUCLEOTIDE SEQUENCE [LARGE SCALE GENOMIC DNA]</scope>
</reference>
<sequence length="613" mass="67345">MPSSPFLLNTRSRRCPRWARWAQTGLGRSLLALLLGVFLTLGWGWVASPGVAQIANPLSPGNNTLPPSGVQRVGQIEVTAVTLDGTALFDIASPAVFNRNESGAAMPVEVRARQIESNLNQVFNRSLALIYDDDTIDRSSLEVSIEPIGGQPVLFAVGTGLAEPRVLLTVTDTDAQYSGLSQADLADRWQEVLRDSLRRAITSRLPEARQRQIRRTLWVLLAGVLLTLALTSIWQLLGWRKNTLEQRQTAQESLPIPPGEDSPRQELQQLFSYQITLAQRLQVVAFFRWLMFWGVAFVWISGIAAVLYIFPQTRGYAFGLFSIPVLLLLTWFFAGLLNRLANLGIERVAQAWGKNELGDLDDIQRKSMRLSTITGAVKGLKTTVIYALATLLVLQTLRVAPASLLAFGAVAALALSFAAQSLVKDLVNGFLILLEDQYAIGDLVTTGTTTGIVENLNLRITQIRGEDGRLVTLPNSLIAQVENLSRTWSRANLLIDVAYGTNVDEALWVVHETAHVMANDPEWRSAILNPVEMLGVEAMSHAGLTLLIWIRTRPLKQFLVAREFRRRLRIAFDQAGIAIGVPHVTFSEPGSGLETNGNGATPPRTESGAAEPR</sequence>
<dbReference type="AlphaFoldDB" id="A0A2W4W008"/>
<feature type="transmembrane region" description="Helical" evidence="8">
    <location>
        <begin position="316"/>
        <end position="337"/>
    </location>
</feature>
<evidence type="ECO:0000256" key="2">
    <source>
        <dbReference type="ARBA" id="ARBA00008017"/>
    </source>
</evidence>
<keyword evidence="3" id="KW-1003">Cell membrane</keyword>
<comment type="subcellular location">
    <subcellularLocation>
        <location evidence="1">Cell membrane</location>
        <topology evidence="1">Multi-pass membrane protein</topology>
    </subcellularLocation>
</comment>
<dbReference type="Proteomes" id="UP000249081">
    <property type="component" value="Unassembled WGS sequence"/>
</dbReference>
<feature type="transmembrane region" description="Helical" evidence="8">
    <location>
        <begin position="375"/>
        <end position="394"/>
    </location>
</feature>
<keyword evidence="6 8" id="KW-0472">Membrane</keyword>
<dbReference type="Pfam" id="PF21082">
    <property type="entry name" value="MS_channel_3rd"/>
    <property type="match status" value="1"/>
</dbReference>
<dbReference type="InterPro" id="IPR049278">
    <property type="entry name" value="MS_channel_C"/>
</dbReference>
<evidence type="ECO:0000256" key="8">
    <source>
        <dbReference type="SAM" id="Phobius"/>
    </source>
</evidence>
<dbReference type="Gene3D" id="2.30.30.60">
    <property type="match status" value="1"/>
</dbReference>
<feature type="transmembrane region" description="Helical" evidence="8">
    <location>
        <begin position="217"/>
        <end position="237"/>
    </location>
</feature>
<name>A0A2W4W008_9CYAN</name>
<dbReference type="Pfam" id="PF21088">
    <property type="entry name" value="MS_channel_1st"/>
    <property type="match status" value="1"/>
</dbReference>
<evidence type="ECO:0000256" key="6">
    <source>
        <dbReference type="ARBA" id="ARBA00023136"/>
    </source>
</evidence>
<dbReference type="Pfam" id="PF00924">
    <property type="entry name" value="MS_channel_2nd"/>
    <property type="match status" value="1"/>
</dbReference>
<dbReference type="Gene3D" id="1.10.287.1260">
    <property type="match status" value="1"/>
</dbReference>
<dbReference type="InterPro" id="IPR049142">
    <property type="entry name" value="MS_channel_1st"/>
</dbReference>
<keyword evidence="5 8" id="KW-1133">Transmembrane helix</keyword>
<dbReference type="Gene3D" id="3.30.70.100">
    <property type="match status" value="1"/>
</dbReference>
<evidence type="ECO:0000259" key="9">
    <source>
        <dbReference type="Pfam" id="PF00924"/>
    </source>
</evidence>
<comment type="similarity">
    <text evidence="2">Belongs to the MscS (TC 1.A.23) family.</text>
</comment>
<evidence type="ECO:0000256" key="3">
    <source>
        <dbReference type="ARBA" id="ARBA00022475"/>
    </source>
</evidence>
<dbReference type="PANTHER" id="PTHR30460">
    <property type="entry name" value="MODERATE CONDUCTANCE MECHANOSENSITIVE CHANNEL YBIO"/>
    <property type="match status" value="1"/>
</dbReference>
<gene>
    <name evidence="12" type="ORF">DCF17_15350</name>
</gene>
<evidence type="ECO:0000259" key="11">
    <source>
        <dbReference type="Pfam" id="PF21088"/>
    </source>
</evidence>
<protein>
    <submittedName>
        <fullName evidence="12">Mechanosensitive ion channel protein MscS</fullName>
    </submittedName>
</protein>
<comment type="caution">
    <text evidence="12">The sequence shown here is derived from an EMBL/GenBank/DDBJ whole genome shotgun (WGS) entry which is preliminary data.</text>
</comment>
<evidence type="ECO:0000256" key="7">
    <source>
        <dbReference type="SAM" id="MobiDB-lite"/>
    </source>
</evidence>
<dbReference type="PANTHER" id="PTHR30460:SF0">
    <property type="entry name" value="MODERATE CONDUCTANCE MECHANOSENSITIVE CHANNEL YBIO"/>
    <property type="match status" value="1"/>
</dbReference>
<dbReference type="InterPro" id="IPR006685">
    <property type="entry name" value="MscS_channel_2nd"/>
</dbReference>
<proteinExistence type="inferred from homology"/>
<evidence type="ECO:0000256" key="4">
    <source>
        <dbReference type="ARBA" id="ARBA00022692"/>
    </source>
</evidence>
<feature type="domain" description="Mechanosensitive ion channel MscS C-terminal" evidence="10">
    <location>
        <begin position="495"/>
        <end position="579"/>
    </location>
</feature>
<feature type="domain" description="Mechanosensitive ion channel MscS" evidence="9">
    <location>
        <begin position="422"/>
        <end position="486"/>
    </location>
</feature>
<dbReference type="SUPFAM" id="SSF82689">
    <property type="entry name" value="Mechanosensitive channel protein MscS (YggB), C-terminal domain"/>
    <property type="match status" value="1"/>
</dbReference>
<feature type="region of interest" description="Disordered" evidence="7">
    <location>
        <begin position="588"/>
        <end position="613"/>
    </location>
</feature>
<evidence type="ECO:0000313" key="13">
    <source>
        <dbReference type="Proteomes" id="UP000249081"/>
    </source>
</evidence>
<feature type="transmembrane region" description="Helical" evidence="8">
    <location>
        <begin position="289"/>
        <end position="310"/>
    </location>
</feature>
<feature type="domain" description="Mechanosensitive ion channel transmembrane helices 2/3" evidence="11">
    <location>
        <begin position="382"/>
        <end position="420"/>
    </location>
</feature>
<dbReference type="InterPro" id="IPR011066">
    <property type="entry name" value="MscS_channel_C_sf"/>
</dbReference>
<dbReference type="EMBL" id="QBMN01000113">
    <property type="protein sequence ID" value="PZO37866.1"/>
    <property type="molecule type" value="Genomic_DNA"/>
</dbReference>
<evidence type="ECO:0000313" key="12">
    <source>
        <dbReference type="EMBL" id="PZO37866.1"/>
    </source>
</evidence>
<accession>A0A2W4W008</accession>
<evidence type="ECO:0000256" key="5">
    <source>
        <dbReference type="ARBA" id="ARBA00022989"/>
    </source>
</evidence>
<dbReference type="InterPro" id="IPR010920">
    <property type="entry name" value="LSM_dom_sf"/>
</dbReference>
<feature type="transmembrane region" description="Helical" evidence="8">
    <location>
        <begin position="400"/>
        <end position="419"/>
    </location>
</feature>
<reference evidence="12 13" key="2">
    <citation type="submission" date="2018-06" db="EMBL/GenBank/DDBJ databases">
        <title>Metagenomic assembly of (sub)arctic Cyanobacteria and their associated microbiome from non-axenic cultures.</title>
        <authorList>
            <person name="Baurain D."/>
        </authorList>
    </citation>
    <scope>NUCLEOTIDE SEQUENCE [LARGE SCALE GENOMIC DNA]</scope>
    <source>
        <strain evidence="12">ULC041bin1</strain>
    </source>
</reference>
<dbReference type="SUPFAM" id="SSF50182">
    <property type="entry name" value="Sm-like ribonucleoproteins"/>
    <property type="match status" value="1"/>
</dbReference>
<dbReference type="InterPro" id="IPR023408">
    <property type="entry name" value="MscS_beta-dom_sf"/>
</dbReference>
<dbReference type="GO" id="GO:0008381">
    <property type="term" value="F:mechanosensitive monoatomic ion channel activity"/>
    <property type="evidence" value="ECO:0007669"/>
    <property type="project" value="InterPro"/>
</dbReference>